<organism evidence="1 2">
    <name type="scientific">Aliiroseovarius zhejiangensis</name>
    <dbReference type="NCBI Taxonomy" id="1632025"/>
    <lineage>
        <taxon>Bacteria</taxon>
        <taxon>Pseudomonadati</taxon>
        <taxon>Pseudomonadota</taxon>
        <taxon>Alphaproteobacteria</taxon>
        <taxon>Rhodobacterales</taxon>
        <taxon>Paracoccaceae</taxon>
        <taxon>Aliiroseovarius</taxon>
    </lineage>
</organism>
<accession>A0ABQ3IMM5</accession>
<gene>
    <name evidence="1" type="ORF">GCM10016455_05210</name>
</gene>
<evidence type="ECO:0008006" key="3">
    <source>
        <dbReference type="Google" id="ProtNLM"/>
    </source>
</evidence>
<evidence type="ECO:0000313" key="1">
    <source>
        <dbReference type="EMBL" id="GHE88087.1"/>
    </source>
</evidence>
<dbReference type="EMBL" id="BNCH01000001">
    <property type="protein sequence ID" value="GHE88087.1"/>
    <property type="molecule type" value="Genomic_DNA"/>
</dbReference>
<evidence type="ECO:0000313" key="2">
    <source>
        <dbReference type="Proteomes" id="UP000609802"/>
    </source>
</evidence>
<reference evidence="2" key="1">
    <citation type="journal article" date="2019" name="Int. J. Syst. Evol. Microbiol.">
        <title>The Global Catalogue of Microorganisms (GCM) 10K type strain sequencing project: providing services to taxonomists for standard genome sequencing and annotation.</title>
        <authorList>
            <consortium name="The Broad Institute Genomics Platform"/>
            <consortium name="The Broad Institute Genome Sequencing Center for Infectious Disease"/>
            <person name="Wu L."/>
            <person name="Ma J."/>
        </authorList>
    </citation>
    <scope>NUCLEOTIDE SEQUENCE [LARGE SCALE GENOMIC DNA]</scope>
    <source>
        <strain evidence="2">KCTC 42443</strain>
    </source>
</reference>
<keyword evidence="2" id="KW-1185">Reference proteome</keyword>
<comment type="caution">
    <text evidence="1">The sequence shown here is derived from an EMBL/GenBank/DDBJ whole genome shotgun (WGS) entry which is preliminary data.</text>
</comment>
<dbReference type="RefSeq" id="WP_191285323.1">
    <property type="nucleotide sequence ID" value="NZ_BNCH01000001.1"/>
</dbReference>
<dbReference type="Proteomes" id="UP000609802">
    <property type="component" value="Unassembled WGS sequence"/>
</dbReference>
<proteinExistence type="predicted"/>
<name>A0ABQ3IMM5_9RHOB</name>
<sequence>MVEQKTTVCRSPAFSRQWRITSSVTGARSMMSATSVMSKSALVLRTDFNSSCTPTSMTKVRGGTRWPDAINSPRRTWSATLSKTSRSPLRSPRVAYRVQELAYGGLKPETVKRLEALTDYGRGIGLLSETSNAHVIFYYGLLSLPLPLAISGDDLDEHFQFPVHEAIELVNAYFVTRLSALIEQED</sequence>
<protein>
    <recommendedName>
        <fullName evidence="3">DUF3786 domain-containing protein</fullName>
    </recommendedName>
</protein>